<sequence length="693" mass="75733">MRVFWGILFFLCSQWATAQIVVDTDLFTPEQLIRDVLINSNCAETSNYLSRTGTAQGVNGIGYFNANGSDFSFREGIVLSTGNAQDSEGPNVGTNSSTPSQWTGDPDLTIITGIQELFNASFLQFDFIPRTNNFSFNFLFASEEYNDEDGDNYQCIYSDAFAFILTGSDGVSRNLALLPDTNVPVSVTSIRPGIPGSCTEENIEYFGGINGDNSAISQYGQTVSLTAESLVIPNETYTIKLVIADNRDPFLDSAVFLEAGSFSTGVFLGEDRTVADGNPLCLGEMFELDATAQGAIGYNWYRDDVALITAQDQPTLNVTETGAYRVEVVFSIDCIAFGDIVVEFIETPEIVEEPIDLIVCDLDGDGTYVFDFTPNSDLMLGNQDRDTYSVYYYNNSADAENFENEITNSSAYTGTTPSELIYARISSGNSCNQITSFELGIQTIANLPTLESQYALCLDDAGSALAPLPTLTISGADNEYTFVWYRNSISPANEIPDATESSFVAGEAGTYHVVLGNIAFGCEFSLSTEVIVSRPPESFEVDVVSELFSDSNTVAVLTEGENNYLFSVDDGPFIASNRFSGIGPGAHVANVMDSNGCGITSRDFFIIGYPKFFTPNNDGSNDIWTISGLSEIENAEVTVYDRYGKLLYQFVEGPGWNGTQNGRQLPSTDYWFKISYLEEGIPREFKGHFALKR</sequence>
<dbReference type="OrthoDB" id="9765926at2"/>
<dbReference type="NCBIfam" id="NF038133">
    <property type="entry name" value="choice_anch_L"/>
    <property type="match status" value="1"/>
</dbReference>
<evidence type="ECO:0000313" key="2">
    <source>
        <dbReference type="EMBL" id="QCX00845.1"/>
    </source>
</evidence>
<name>A0A5B7SQ78_9FLAO</name>
<feature type="chain" id="PRO_5023088848" evidence="1">
    <location>
        <begin position="19"/>
        <end position="693"/>
    </location>
</feature>
<dbReference type="InterPro" id="IPR049804">
    <property type="entry name" value="Choice_anch_L"/>
</dbReference>
<dbReference type="Pfam" id="PF13585">
    <property type="entry name" value="CHU_C"/>
    <property type="match status" value="1"/>
</dbReference>
<evidence type="ECO:0000313" key="3">
    <source>
        <dbReference type="Proteomes" id="UP000310017"/>
    </source>
</evidence>
<keyword evidence="3" id="KW-1185">Reference proteome</keyword>
<accession>A0A5B7SQ78</accession>
<protein>
    <submittedName>
        <fullName evidence="2">T9SS type B sorting domain-containing protein</fullName>
    </submittedName>
</protein>
<dbReference type="InterPro" id="IPR026341">
    <property type="entry name" value="T9SS_type_B"/>
</dbReference>
<dbReference type="NCBIfam" id="TIGR04131">
    <property type="entry name" value="Bac_Flav_CTERM"/>
    <property type="match status" value="1"/>
</dbReference>
<proteinExistence type="predicted"/>
<dbReference type="EMBL" id="CP040710">
    <property type="protein sequence ID" value="QCX00845.1"/>
    <property type="molecule type" value="Genomic_DNA"/>
</dbReference>
<dbReference type="AlphaFoldDB" id="A0A5B7SQ78"/>
<reference evidence="2 3" key="1">
    <citation type="submission" date="2019-05" db="EMBL/GenBank/DDBJ databases">
        <title>Genome sequencing of F202Z8.</title>
        <authorList>
            <person name="Kwon Y.M."/>
        </authorList>
    </citation>
    <scope>NUCLEOTIDE SEQUENCE [LARGE SCALE GENOMIC DNA]</scope>
    <source>
        <strain evidence="2 3">F202Z8</strain>
    </source>
</reference>
<dbReference type="KEGG" id="asag:FGM00_12260"/>
<gene>
    <name evidence="2" type="ORF">FGM00_12260</name>
</gene>
<evidence type="ECO:0000256" key="1">
    <source>
        <dbReference type="SAM" id="SignalP"/>
    </source>
</evidence>
<keyword evidence="1" id="KW-0732">Signal</keyword>
<dbReference type="Proteomes" id="UP000310017">
    <property type="component" value="Chromosome"/>
</dbReference>
<organism evidence="2 3">
    <name type="scientific">Aggregatimonas sangjinii</name>
    <dbReference type="NCBI Taxonomy" id="2583587"/>
    <lineage>
        <taxon>Bacteria</taxon>
        <taxon>Pseudomonadati</taxon>
        <taxon>Bacteroidota</taxon>
        <taxon>Flavobacteriia</taxon>
        <taxon>Flavobacteriales</taxon>
        <taxon>Flavobacteriaceae</taxon>
        <taxon>Aggregatimonas</taxon>
    </lineage>
</organism>
<feature type="signal peptide" evidence="1">
    <location>
        <begin position="1"/>
        <end position="18"/>
    </location>
</feature>